<gene>
    <name evidence="2" type="ORF">D0Q02_15210</name>
</gene>
<sequence length="176" mass="19681">MTSAFKPKDTTTVRCRASYRIPPSRNPRTHQVYAAYTAVARAVSTADAKKMAADLADEIKRNGALGVRPSNKPHEYLPTNANPPVLNPRQQQAKTRVEQLAKQACQDVPQWPGESPQHWGDRVHKRLAELVGNELQPELFLDLKTGAKGLDSTWYEALMNQLPRAFRNVPAITVRC</sequence>
<protein>
    <submittedName>
        <fullName evidence="2">Uncharacterized protein</fullName>
    </submittedName>
</protein>
<comment type="caution">
    <text evidence="2">The sequence shown here is derived from an EMBL/GenBank/DDBJ whole genome shotgun (WGS) entry which is preliminary data.</text>
</comment>
<dbReference type="RefSeq" id="WP_117228634.1">
    <property type="nucleotide sequence ID" value="NZ_CP061725.1"/>
</dbReference>
<dbReference type="OrthoDB" id="3470138at2"/>
<keyword evidence="3" id="KW-1185">Reference proteome</keyword>
<evidence type="ECO:0000313" key="3">
    <source>
        <dbReference type="Proteomes" id="UP000262621"/>
    </source>
</evidence>
<organism evidence="2 3">
    <name type="scientific">Micromonospora craniellae</name>
    <dbReference type="NCBI Taxonomy" id="2294034"/>
    <lineage>
        <taxon>Bacteria</taxon>
        <taxon>Bacillati</taxon>
        <taxon>Actinomycetota</taxon>
        <taxon>Actinomycetes</taxon>
        <taxon>Micromonosporales</taxon>
        <taxon>Micromonosporaceae</taxon>
        <taxon>Micromonospora</taxon>
    </lineage>
</organism>
<feature type="region of interest" description="Disordered" evidence="1">
    <location>
        <begin position="64"/>
        <end position="87"/>
    </location>
</feature>
<accession>A0A372FXZ6</accession>
<evidence type="ECO:0000313" key="2">
    <source>
        <dbReference type="EMBL" id="RFS45681.1"/>
    </source>
</evidence>
<dbReference type="EMBL" id="QVFU01000014">
    <property type="protein sequence ID" value="RFS45681.1"/>
    <property type="molecule type" value="Genomic_DNA"/>
</dbReference>
<dbReference type="Proteomes" id="UP000262621">
    <property type="component" value="Unassembled WGS sequence"/>
</dbReference>
<name>A0A372FXZ6_9ACTN</name>
<reference evidence="2 3" key="1">
    <citation type="submission" date="2018-08" db="EMBL/GenBank/DDBJ databases">
        <title>Verrucosispora craniellae sp. nov., isolated from a marine sponge in the South China Sea.</title>
        <authorList>
            <person name="Li L."/>
            <person name="Lin H.W."/>
        </authorList>
    </citation>
    <scope>NUCLEOTIDE SEQUENCE [LARGE SCALE GENOMIC DNA]</scope>
    <source>
        <strain evidence="2 3">LHW63014</strain>
    </source>
</reference>
<dbReference type="AlphaFoldDB" id="A0A372FXZ6"/>
<proteinExistence type="predicted"/>
<evidence type="ECO:0000256" key="1">
    <source>
        <dbReference type="SAM" id="MobiDB-lite"/>
    </source>
</evidence>